<dbReference type="SUPFAM" id="SSF53254">
    <property type="entry name" value="Phosphoglycerate mutase-like"/>
    <property type="match status" value="1"/>
</dbReference>
<dbReference type="Pfam" id="PF00300">
    <property type="entry name" value="His_Phos_1"/>
    <property type="match status" value="1"/>
</dbReference>
<proteinExistence type="predicted"/>
<dbReference type="InterPro" id="IPR029033">
    <property type="entry name" value="His_PPase_superfam"/>
</dbReference>
<dbReference type="OrthoDB" id="2237472at2"/>
<evidence type="ECO:0008006" key="3">
    <source>
        <dbReference type="Google" id="ProtNLM"/>
    </source>
</evidence>
<name>A0A2S7K6D8_9PROT</name>
<sequence>MMARRFWGAALAAACLGGCVTNPPPRENEAAASVAFEALKRGGYVIVMRHANSPEDQTSFVGLSEGCRLAPGRGLDAEGFFQARAMGAVLKAEGVPILKAYTSPMCRSWDTAALAASGAPVEPDPSQISEKPADVAAMKAKVAAELAAHPGTNIILSSHSNIAPLYGATTRGREKVVPSGVAWLVHPSDWQPIARVDLLIRYPEAKPAVE</sequence>
<organism evidence="1 2">
    <name type="scientific">Hyphococcus luteus</name>
    <dbReference type="NCBI Taxonomy" id="2058213"/>
    <lineage>
        <taxon>Bacteria</taxon>
        <taxon>Pseudomonadati</taxon>
        <taxon>Pseudomonadota</taxon>
        <taxon>Alphaproteobacteria</taxon>
        <taxon>Parvularculales</taxon>
        <taxon>Parvularculaceae</taxon>
        <taxon>Hyphococcus</taxon>
    </lineage>
</organism>
<dbReference type="Gene3D" id="3.40.50.1240">
    <property type="entry name" value="Phosphoglycerate mutase-like"/>
    <property type="match status" value="1"/>
</dbReference>
<dbReference type="Proteomes" id="UP000239504">
    <property type="component" value="Unassembled WGS sequence"/>
</dbReference>
<gene>
    <name evidence="1" type="ORF">CW354_07035</name>
</gene>
<dbReference type="CDD" id="cd07067">
    <property type="entry name" value="HP_PGM_like"/>
    <property type="match status" value="1"/>
</dbReference>
<dbReference type="AlphaFoldDB" id="A0A2S7K6D8"/>
<reference evidence="1 2" key="1">
    <citation type="submission" date="2017-12" db="EMBL/GenBank/DDBJ databases">
        <authorList>
            <person name="Hurst M.R.H."/>
        </authorList>
    </citation>
    <scope>NUCLEOTIDE SEQUENCE [LARGE SCALE GENOMIC DNA]</scope>
    <source>
        <strain evidence="1 2">SY-3-19</strain>
    </source>
</reference>
<evidence type="ECO:0000313" key="1">
    <source>
        <dbReference type="EMBL" id="PQA88073.1"/>
    </source>
</evidence>
<protein>
    <recommendedName>
        <fullName evidence="3">Histidine phosphatase family protein</fullName>
    </recommendedName>
</protein>
<evidence type="ECO:0000313" key="2">
    <source>
        <dbReference type="Proteomes" id="UP000239504"/>
    </source>
</evidence>
<keyword evidence="2" id="KW-1185">Reference proteome</keyword>
<comment type="caution">
    <text evidence="1">The sequence shown here is derived from an EMBL/GenBank/DDBJ whole genome shotgun (WGS) entry which is preliminary data.</text>
</comment>
<dbReference type="InterPro" id="IPR013078">
    <property type="entry name" value="His_Pase_superF_clade-1"/>
</dbReference>
<accession>A0A2S7K6D8</accession>
<dbReference type="EMBL" id="PJCH01000005">
    <property type="protein sequence ID" value="PQA88073.1"/>
    <property type="molecule type" value="Genomic_DNA"/>
</dbReference>